<keyword evidence="2" id="KW-1185">Reference proteome</keyword>
<evidence type="ECO:0000313" key="1">
    <source>
        <dbReference type="EMBL" id="PIA31119.1"/>
    </source>
</evidence>
<dbReference type="OrthoDB" id="1678883at2759"/>
<gene>
    <name evidence="1" type="ORF">AQUCO_05200009v1</name>
</gene>
<dbReference type="EMBL" id="KZ305069">
    <property type="protein sequence ID" value="PIA31119.1"/>
    <property type="molecule type" value="Genomic_DNA"/>
</dbReference>
<evidence type="ECO:0000313" key="2">
    <source>
        <dbReference type="Proteomes" id="UP000230069"/>
    </source>
</evidence>
<organism evidence="1 2">
    <name type="scientific">Aquilegia coerulea</name>
    <name type="common">Rocky mountain columbine</name>
    <dbReference type="NCBI Taxonomy" id="218851"/>
    <lineage>
        <taxon>Eukaryota</taxon>
        <taxon>Viridiplantae</taxon>
        <taxon>Streptophyta</taxon>
        <taxon>Embryophyta</taxon>
        <taxon>Tracheophyta</taxon>
        <taxon>Spermatophyta</taxon>
        <taxon>Magnoliopsida</taxon>
        <taxon>Ranunculales</taxon>
        <taxon>Ranunculaceae</taxon>
        <taxon>Thalictroideae</taxon>
        <taxon>Aquilegia</taxon>
    </lineage>
</organism>
<protein>
    <submittedName>
        <fullName evidence="1">Uncharacterized protein</fullName>
    </submittedName>
</protein>
<dbReference type="Proteomes" id="UP000230069">
    <property type="component" value="Unassembled WGS sequence"/>
</dbReference>
<reference evidence="1 2" key="1">
    <citation type="submission" date="2017-09" db="EMBL/GenBank/DDBJ databases">
        <title>WGS assembly of Aquilegia coerulea Goldsmith.</title>
        <authorList>
            <person name="Hodges S."/>
            <person name="Kramer E."/>
            <person name="Nordborg M."/>
            <person name="Tomkins J."/>
            <person name="Borevitz J."/>
            <person name="Derieg N."/>
            <person name="Yan J."/>
            <person name="Mihaltcheva S."/>
            <person name="Hayes R.D."/>
            <person name="Rokhsar D."/>
        </authorList>
    </citation>
    <scope>NUCLEOTIDE SEQUENCE [LARGE SCALE GENOMIC DNA]</scope>
    <source>
        <strain evidence="2">cv. Goldsmith</strain>
    </source>
</reference>
<dbReference type="FunCoup" id="A0A2G5CIN2">
    <property type="interactions" value="229"/>
</dbReference>
<sequence>MIIERVITIEYLQPSMSQQLLCKFPDQSAFDFDYTQSGIWSPLLPRGGQFTLSDISPLDLKRKLLGDDKNEEFPPQEKLKKVGSKIKNKMMKAMTKKKKKNNGLDFSPVIARKSSTPKKVWRKALKAASKPFKKHTRLHLL</sequence>
<dbReference type="PANTHER" id="PTHR34287:SF4">
    <property type="entry name" value="OS04G0504200 PROTEIN"/>
    <property type="match status" value="1"/>
</dbReference>
<name>A0A2G5CIN2_AQUCA</name>
<proteinExistence type="predicted"/>
<dbReference type="AlphaFoldDB" id="A0A2G5CIN2"/>
<dbReference type="PANTHER" id="PTHR34287">
    <property type="entry name" value="OS06G0551500 PROTEIN-RELATED"/>
    <property type="match status" value="1"/>
</dbReference>
<dbReference type="STRING" id="218851.A0A2G5CIN2"/>
<accession>A0A2G5CIN2</accession>
<dbReference type="InParanoid" id="A0A2G5CIN2"/>